<keyword evidence="3" id="KW-0808">Transferase</keyword>
<sequence length="385" mass="43005">MSNKVYDELIAFIREHYQSKEAIPLHAPCLGQTEKKMLIDCIDSTFVSSVGKYVDQLENQIAAYCGVKHAIAVTNGTLGLYLGLRLLGVQPGDLVLTQSLTFVATLNAVKMHHADPYLLDVDENNLGLSAQKLAHFLENETRIEDGECIHISSGKIIRVCMPMHTLGFPAEIDRICKLCRQYGIAVLEDAAEALGSRYYERHLGSFGDIGVLSFNGNKVITTGGGGMLLTDSDELAYEAKHLSTTAKMPHAWLFEHDEAAYNLRMPNLNAALGLAQLAKLADFLKEKRLLASEYQHLCASFEEFDCLPAPQNSQPNFWLNALRFPSKAERDEFLEYTNKRSIQTRPLWTPMHLLKPYQSTLRDHLPVTEQLAEQIVNLPSGVRCV</sequence>
<protein>
    <submittedName>
        <fullName evidence="3">LegC family aminotransferase</fullName>
    </submittedName>
</protein>
<dbReference type="PANTHER" id="PTHR30244">
    <property type="entry name" value="TRANSAMINASE"/>
    <property type="match status" value="1"/>
</dbReference>
<dbReference type="Gene3D" id="3.90.1150.10">
    <property type="entry name" value="Aspartate Aminotransferase, domain 1"/>
    <property type="match status" value="1"/>
</dbReference>
<dbReference type="RefSeq" id="WP_185978819.1">
    <property type="nucleotide sequence ID" value="NZ_JACBGI020000024.1"/>
</dbReference>
<dbReference type="PANTHER" id="PTHR30244:SF30">
    <property type="entry name" value="BLR5990 PROTEIN"/>
    <property type="match status" value="1"/>
</dbReference>
<accession>A0ABS0BXZ4</accession>
<dbReference type="Pfam" id="PF01041">
    <property type="entry name" value="DegT_DnrJ_EryC1"/>
    <property type="match status" value="1"/>
</dbReference>
<evidence type="ECO:0000256" key="1">
    <source>
        <dbReference type="ARBA" id="ARBA00022898"/>
    </source>
</evidence>
<gene>
    <name evidence="3" type="ORF">H8792_010005</name>
</gene>
<evidence type="ECO:0000256" key="2">
    <source>
        <dbReference type="RuleBase" id="RU004508"/>
    </source>
</evidence>
<reference evidence="3 4" key="1">
    <citation type="submission" date="2020-11" db="EMBL/GenBank/DDBJ databases">
        <title>Sulfur oxidizing isolate from Hospital Hole Sinkhole.</title>
        <authorList>
            <person name="Scott K.M."/>
        </authorList>
    </citation>
    <scope>NUCLEOTIDE SEQUENCE [LARGE SCALE GENOMIC DNA]</scope>
    <source>
        <strain evidence="3 4">HH1</strain>
    </source>
</reference>
<proteinExistence type="inferred from homology"/>
<dbReference type="InterPro" id="IPR015422">
    <property type="entry name" value="PyrdxlP-dep_Trfase_small"/>
</dbReference>
<dbReference type="SUPFAM" id="SSF53383">
    <property type="entry name" value="PLP-dependent transferases"/>
    <property type="match status" value="1"/>
</dbReference>
<evidence type="ECO:0000313" key="3">
    <source>
        <dbReference type="EMBL" id="MBF6058672.1"/>
    </source>
</evidence>
<dbReference type="InterPro" id="IPR015424">
    <property type="entry name" value="PyrdxlP-dep_Trfase"/>
</dbReference>
<dbReference type="CDD" id="cd00616">
    <property type="entry name" value="AHBA_syn"/>
    <property type="match status" value="1"/>
</dbReference>
<keyword evidence="1 2" id="KW-0663">Pyridoxal phosphate</keyword>
<dbReference type="InterPro" id="IPR015421">
    <property type="entry name" value="PyrdxlP-dep_Trfase_major"/>
</dbReference>
<dbReference type="NCBIfam" id="TIGR04181">
    <property type="entry name" value="NHT_00031"/>
    <property type="match status" value="1"/>
</dbReference>
<name>A0ABS0BXZ4_9GAMM</name>
<dbReference type="EMBL" id="JACBGI020000024">
    <property type="protein sequence ID" value="MBF6058672.1"/>
    <property type="molecule type" value="Genomic_DNA"/>
</dbReference>
<dbReference type="InterPro" id="IPR026385">
    <property type="entry name" value="LegC-like"/>
</dbReference>
<dbReference type="Gene3D" id="3.40.640.10">
    <property type="entry name" value="Type I PLP-dependent aspartate aminotransferase-like (Major domain)"/>
    <property type="match status" value="1"/>
</dbReference>
<dbReference type="PIRSF" id="PIRSF000390">
    <property type="entry name" value="PLP_StrS"/>
    <property type="match status" value="1"/>
</dbReference>
<keyword evidence="4" id="KW-1185">Reference proteome</keyword>
<evidence type="ECO:0000313" key="4">
    <source>
        <dbReference type="Proteomes" id="UP001193680"/>
    </source>
</evidence>
<dbReference type="Proteomes" id="UP001193680">
    <property type="component" value="Unassembled WGS sequence"/>
</dbReference>
<comment type="caution">
    <text evidence="3">The sequence shown here is derived from an EMBL/GenBank/DDBJ whole genome shotgun (WGS) entry which is preliminary data.</text>
</comment>
<dbReference type="InterPro" id="IPR000653">
    <property type="entry name" value="DegT/StrS_aminotransferase"/>
</dbReference>
<keyword evidence="3" id="KW-0032">Aminotransferase</keyword>
<dbReference type="GO" id="GO:0008483">
    <property type="term" value="F:transaminase activity"/>
    <property type="evidence" value="ECO:0007669"/>
    <property type="project" value="UniProtKB-KW"/>
</dbReference>
<comment type="similarity">
    <text evidence="2">Belongs to the DegT/DnrJ/EryC1 family.</text>
</comment>
<organism evidence="3 4">
    <name type="scientific">Thiomicrorhabdus heinhorstiae</name>
    <dbReference type="NCBI Taxonomy" id="2748010"/>
    <lineage>
        <taxon>Bacteria</taxon>
        <taxon>Pseudomonadati</taxon>
        <taxon>Pseudomonadota</taxon>
        <taxon>Gammaproteobacteria</taxon>
        <taxon>Thiotrichales</taxon>
        <taxon>Piscirickettsiaceae</taxon>
        <taxon>Thiomicrorhabdus</taxon>
    </lineage>
</organism>